<name>Q2JAV8_FRACC</name>
<sequence length="84" mass="8760">MESSADQSSWSDVWSHIPAANPQQSGPLWALAVLIGPDRAVEGVVGFFVTPAEANRHARAGGYESWLVIPALDLHGAGGPVAVL</sequence>
<reference evidence="1 2" key="1">
    <citation type="journal article" date="2007" name="Genome Res.">
        <title>Genome characteristics of facultatively symbiotic Frankia sp. strains reflect host range and host plant biogeography.</title>
        <authorList>
            <person name="Normand P."/>
            <person name="Lapierre P."/>
            <person name="Tisa L.S."/>
            <person name="Gogarten J.P."/>
            <person name="Alloisio N."/>
            <person name="Bagnarol E."/>
            <person name="Bassi C.A."/>
            <person name="Berry A.M."/>
            <person name="Bickhart D.M."/>
            <person name="Choisne N."/>
            <person name="Couloux A."/>
            <person name="Cournoyer B."/>
            <person name="Cruveiller S."/>
            <person name="Daubin V."/>
            <person name="Demange N."/>
            <person name="Francino M.P."/>
            <person name="Goltsman E."/>
            <person name="Huang Y."/>
            <person name="Kopp O.R."/>
            <person name="Labarre L."/>
            <person name="Lapidus A."/>
            <person name="Lavire C."/>
            <person name="Marechal J."/>
            <person name="Martinez M."/>
            <person name="Mastronunzio J.E."/>
            <person name="Mullin B.C."/>
            <person name="Niemann J."/>
            <person name="Pujic P."/>
            <person name="Rawnsley T."/>
            <person name="Rouy Z."/>
            <person name="Schenowitz C."/>
            <person name="Sellstedt A."/>
            <person name="Tavares F."/>
            <person name="Tomkins J.P."/>
            <person name="Vallenet D."/>
            <person name="Valverde C."/>
            <person name="Wall L.G."/>
            <person name="Wang Y."/>
            <person name="Medigue C."/>
            <person name="Benson D.R."/>
        </authorList>
    </citation>
    <scope>NUCLEOTIDE SEQUENCE [LARGE SCALE GENOMIC DNA]</scope>
    <source>
        <strain evidence="2">DSM 45818 / CECT 9043 / CcI3</strain>
    </source>
</reference>
<dbReference type="KEGG" id="fra:Francci3_2215"/>
<dbReference type="AlphaFoldDB" id="Q2JAV8"/>
<organism evidence="1 2">
    <name type="scientific">Frankia casuarinae (strain DSM 45818 / CECT 9043 / HFP020203 / CcI3)</name>
    <dbReference type="NCBI Taxonomy" id="106370"/>
    <lineage>
        <taxon>Bacteria</taxon>
        <taxon>Bacillati</taxon>
        <taxon>Actinomycetota</taxon>
        <taxon>Actinomycetes</taxon>
        <taxon>Frankiales</taxon>
        <taxon>Frankiaceae</taxon>
        <taxon>Frankia</taxon>
    </lineage>
</organism>
<dbReference type="EMBL" id="CP000249">
    <property type="protein sequence ID" value="ABD11584.1"/>
    <property type="molecule type" value="Genomic_DNA"/>
</dbReference>
<keyword evidence="2" id="KW-1185">Reference proteome</keyword>
<gene>
    <name evidence="1" type="ordered locus">Francci3_2215</name>
</gene>
<evidence type="ECO:0000313" key="2">
    <source>
        <dbReference type="Proteomes" id="UP000001937"/>
    </source>
</evidence>
<dbReference type="HOGENOM" id="CLU_2522717_0_0_11"/>
<dbReference type="Proteomes" id="UP000001937">
    <property type="component" value="Chromosome"/>
</dbReference>
<evidence type="ECO:0000313" key="1">
    <source>
        <dbReference type="EMBL" id="ABD11584.1"/>
    </source>
</evidence>
<proteinExistence type="predicted"/>
<dbReference type="RefSeq" id="WP_011436631.1">
    <property type="nucleotide sequence ID" value="NC_007777.1"/>
</dbReference>
<protein>
    <submittedName>
        <fullName evidence="1">Uncharacterized protein</fullName>
    </submittedName>
</protein>
<accession>Q2JAV8</accession>